<dbReference type="InterPro" id="IPR027417">
    <property type="entry name" value="P-loop_NTPase"/>
</dbReference>
<dbReference type="KEGG" id="spoa:EQM13_05760"/>
<feature type="domain" description="ABC transmembrane type-1" evidence="6">
    <location>
        <begin position="19"/>
        <end position="301"/>
    </location>
</feature>
<sequence length="497" mass="55742">MPMIKKLFSFFDGYKKYAALAISFMIIDVMGEIIQPMLMSDIVDIGIKNRDLNYIFRIGGLMLIMALIAIIGGIINVYFGSKAGVGFATNIRKGVFHKIQEFSFSNIDEFKSASLVTRLTNDVTLIQQVTIMGLRILVKAPLMLIFGAIMAFKINSELALVVAVAIPILGTCVFVILKKSFPFFVNMQKRLDRVNGNIQENLTNIRVVKSFVREDFERNKFEESSDALMNNATRALHIVIWDRPLMIVVMRSSIMALLWFGGNKILQGSLQVGELMSFISYITQILFSLLLLGMVITQASRASASAKRIIEVLDTKIDIKDKEDAEERKVKEGIVEFKNVFFKYKDENADYALKDISFKVKKGEIIGIVGSTGSGKTSLVQLIPRLYDATKGSVLVDGVDVRDYRLNDLRKSIGFVLQKNVLFSGTIKDNLKWGNTQAKTEEIVRAAKNAQAHDFIMEFSKGYETELGQEGVNISGGQKQRLSIARAMLKNLKIREM</sequence>
<evidence type="ECO:0000313" key="7">
    <source>
        <dbReference type="EMBL" id="QAT61126.1"/>
    </source>
</evidence>
<dbReference type="EMBL" id="CP035282">
    <property type="protein sequence ID" value="QAT61126.1"/>
    <property type="molecule type" value="Genomic_DNA"/>
</dbReference>
<keyword evidence="2 5" id="KW-0812">Transmembrane</keyword>
<dbReference type="InterPro" id="IPR003439">
    <property type="entry name" value="ABC_transporter-like_ATP-bd"/>
</dbReference>
<keyword evidence="7" id="KW-0067">ATP-binding</keyword>
<dbReference type="InterPro" id="IPR017871">
    <property type="entry name" value="ABC_transporter-like_CS"/>
</dbReference>
<feature type="transmembrane region" description="Helical" evidence="5">
    <location>
        <begin position="281"/>
        <end position="299"/>
    </location>
</feature>
<dbReference type="AlphaFoldDB" id="A0A410QAV5"/>
<dbReference type="CDD" id="cd18548">
    <property type="entry name" value="ABC_6TM_Tm287_like"/>
    <property type="match status" value="1"/>
</dbReference>
<evidence type="ECO:0000256" key="2">
    <source>
        <dbReference type="ARBA" id="ARBA00022692"/>
    </source>
</evidence>
<protein>
    <submittedName>
        <fullName evidence="7">ABC transporter ATP-binding protein</fullName>
    </submittedName>
</protein>
<keyword evidence="7" id="KW-0547">Nucleotide-binding</keyword>
<dbReference type="PANTHER" id="PTHR43394:SF1">
    <property type="entry name" value="ATP-BINDING CASSETTE SUB-FAMILY B MEMBER 10, MITOCHONDRIAL"/>
    <property type="match status" value="1"/>
</dbReference>
<feature type="transmembrane region" description="Helical" evidence="5">
    <location>
        <begin position="244"/>
        <end position="261"/>
    </location>
</feature>
<evidence type="ECO:0000259" key="6">
    <source>
        <dbReference type="PROSITE" id="PS50929"/>
    </source>
</evidence>
<evidence type="ECO:0000256" key="3">
    <source>
        <dbReference type="ARBA" id="ARBA00022989"/>
    </source>
</evidence>
<dbReference type="GO" id="GO:0005886">
    <property type="term" value="C:plasma membrane"/>
    <property type="evidence" value="ECO:0007669"/>
    <property type="project" value="UniProtKB-SubCell"/>
</dbReference>
<gene>
    <name evidence="7" type="ORF">EQM13_05760</name>
</gene>
<dbReference type="GO" id="GO:0005524">
    <property type="term" value="F:ATP binding"/>
    <property type="evidence" value="ECO:0007669"/>
    <property type="project" value="UniProtKB-KW"/>
</dbReference>
<dbReference type="GO" id="GO:0016887">
    <property type="term" value="F:ATP hydrolysis activity"/>
    <property type="evidence" value="ECO:0007669"/>
    <property type="project" value="InterPro"/>
</dbReference>
<dbReference type="Pfam" id="PF00005">
    <property type="entry name" value="ABC_tran"/>
    <property type="match status" value="1"/>
</dbReference>
<dbReference type="Pfam" id="PF00664">
    <property type="entry name" value="ABC_membrane"/>
    <property type="match status" value="1"/>
</dbReference>
<dbReference type="InterPro" id="IPR039421">
    <property type="entry name" value="Type_1_exporter"/>
</dbReference>
<evidence type="ECO:0000256" key="1">
    <source>
        <dbReference type="ARBA" id="ARBA00004651"/>
    </source>
</evidence>
<feature type="transmembrane region" description="Helical" evidence="5">
    <location>
        <begin position="158"/>
        <end position="177"/>
    </location>
</feature>
<feature type="transmembrane region" description="Helical" evidence="5">
    <location>
        <begin position="136"/>
        <end position="152"/>
    </location>
</feature>
<dbReference type="PROSITE" id="PS00211">
    <property type="entry name" value="ABC_TRANSPORTER_1"/>
    <property type="match status" value="1"/>
</dbReference>
<dbReference type="Gene3D" id="3.40.50.300">
    <property type="entry name" value="P-loop containing nucleotide triphosphate hydrolases"/>
    <property type="match status" value="1"/>
</dbReference>
<evidence type="ECO:0000313" key="8">
    <source>
        <dbReference type="Proteomes" id="UP000287969"/>
    </source>
</evidence>
<dbReference type="InterPro" id="IPR036640">
    <property type="entry name" value="ABC1_TM_sf"/>
</dbReference>
<accession>A0A410QAV5</accession>
<evidence type="ECO:0000256" key="4">
    <source>
        <dbReference type="ARBA" id="ARBA00023136"/>
    </source>
</evidence>
<dbReference type="InterPro" id="IPR011527">
    <property type="entry name" value="ABC1_TM_dom"/>
</dbReference>
<dbReference type="GO" id="GO:0015421">
    <property type="term" value="F:ABC-type oligopeptide transporter activity"/>
    <property type="evidence" value="ECO:0007669"/>
    <property type="project" value="TreeGrafter"/>
</dbReference>
<keyword evidence="4 5" id="KW-0472">Membrane</keyword>
<keyword evidence="3 5" id="KW-1133">Transmembrane helix</keyword>
<comment type="subcellular location">
    <subcellularLocation>
        <location evidence="1">Cell membrane</location>
        <topology evidence="1">Multi-pass membrane protein</topology>
    </subcellularLocation>
</comment>
<name>A0A410QAV5_9FIRM</name>
<dbReference type="PROSITE" id="PS50929">
    <property type="entry name" value="ABC_TM1F"/>
    <property type="match status" value="1"/>
</dbReference>
<evidence type="ECO:0000256" key="5">
    <source>
        <dbReference type="SAM" id="Phobius"/>
    </source>
</evidence>
<dbReference type="SUPFAM" id="SSF90123">
    <property type="entry name" value="ABC transporter transmembrane region"/>
    <property type="match status" value="1"/>
</dbReference>
<reference evidence="8" key="1">
    <citation type="submission" date="2019-01" db="EMBL/GenBank/DDBJ databases">
        <title>Draft genomes of a novel of Sporanaerobacter strains.</title>
        <authorList>
            <person name="Ma S."/>
        </authorList>
    </citation>
    <scope>NUCLEOTIDE SEQUENCE [LARGE SCALE GENOMIC DNA]</scope>
    <source>
        <strain evidence="8">NJN-17</strain>
    </source>
</reference>
<dbReference type="SUPFAM" id="SSF52540">
    <property type="entry name" value="P-loop containing nucleoside triphosphate hydrolases"/>
    <property type="match status" value="1"/>
</dbReference>
<keyword evidence="8" id="KW-1185">Reference proteome</keyword>
<proteinExistence type="predicted"/>
<dbReference type="Proteomes" id="UP000287969">
    <property type="component" value="Chromosome"/>
</dbReference>
<dbReference type="Gene3D" id="1.20.1560.10">
    <property type="entry name" value="ABC transporter type 1, transmembrane domain"/>
    <property type="match status" value="1"/>
</dbReference>
<dbReference type="PANTHER" id="PTHR43394">
    <property type="entry name" value="ATP-DEPENDENT PERMEASE MDL1, MITOCHONDRIAL"/>
    <property type="match status" value="1"/>
</dbReference>
<organism evidence="7 8">
    <name type="scientific">Acidilutibacter cellobiosedens</name>
    <dbReference type="NCBI Taxonomy" id="2507161"/>
    <lineage>
        <taxon>Bacteria</taxon>
        <taxon>Bacillati</taxon>
        <taxon>Bacillota</taxon>
        <taxon>Tissierellia</taxon>
        <taxon>Tissierellales</taxon>
        <taxon>Acidilutibacteraceae</taxon>
        <taxon>Acidilutibacter</taxon>
    </lineage>
</organism>
<dbReference type="OrthoDB" id="9762778at2"/>
<feature type="transmembrane region" description="Helical" evidence="5">
    <location>
        <begin position="55"/>
        <end position="79"/>
    </location>
</feature>